<gene>
    <name evidence="2" type="ORF">B0A52_09192</name>
</gene>
<feature type="region of interest" description="Disordered" evidence="1">
    <location>
        <begin position="1"/>
        <end position="87"/>
    </location>
</feature>
<evidence type="ECO:0000256" key="1">
    <source>
        <dbReference type="SAM" id="MobiDB-lite"/>
    </source>
</evidence>
<feature type="compositionally biased region" description="Basic and acidic residues" evidence="1">
    <location>
        <begin position="209"/>
        <end position="223"/>
    </location>
</feature>
<feature type="compositionally biased region" description="Basic and acidic residues" evidence="1">
    <location>
        <begin position="72"/>
        <end position="87"/>
    </location>
</feature>
<proteinExistence type="predicted"/>
<dbReference type="Proteomes" id="UP000288859">
    <property type="component" value="Unassembled WGS sequence"/>
</dbReference>
<organism evidence="2 3">
    <name type="scientific">Exophiala mesophila</name>
    <name type="common">Black yeast-like fungus</name>
    <dbReference type="NCBI Taxonomy" id="212818"/>
    <lineage>
        <taxon>Eukaryota</taxon>
        <taxon>Fungi</taxon>
        <taxon>Dikarya</taxon>
        <taxon>Ascomycota</taxon>
        <taxon>Pezizomycotina</taxon>
        <taxon>Eurotiomycetes</taxon>
        <taxon>Chaetothyriomycetidae</taxon>
        <taxon>Chaetothyriales</taxon>
        <taxon>Herpotrichiellaceae</taxon>
        <taxon>Exophiala</taxon>
    </lineage>
</organism>
<dbReference type="VEuPathDB" id="FungiDB:PV10_03090"/>
<dbReference type="EMBL" id="NAJM01000053">
    <property type="protein sequence ID" value="RVX66978.1"/>
    <property type="molecule type" value="Genomic_DNA"/>
</dbReference>
<protein>
    <recommendedName>
        <fullName evidence="4">Life-span regulatory factor domain-containing protein</fullName>
    </recommendedName>
</protein>
<feature type="compositionally biased region" description="Low complexity" evidence="1">
    <location>
        <begin position="59"/>
        <end position="69"/>
    </location>
</feature>
<feature type="compositionally biased region" description="Basic residues" evidence="1">
    <location>
        <begin position="32"/>
        <end position="45"/>
    </location>
</feature>
<feature type="compositionally biased region" description="Low complexity" evidence="1">
    <location>
        <begin position="224"/>
        <end position="247"/>
    </location>
</feature>
<dbReference type="OrthoDB" id="3599883at2759"/>
<evidence type="ECO:0000313" key="2">
    <source>
        <dbReference type="EMBL" id="RVX66978.1"/>
    </source>
</evidence>
<dbReference type="InterPro" id="IPR024368">
    <property type="entry name" value="Ecl1/2/3"/>
</dbReference>
<dbReference type="Pfam" id="PF12855">
    <property type="entry name" value="Ecl1"/>
    <property type="match status" value="1"/>
</dbReference>
<feature type="compositionally biased region" description="Low complexity" evidence="1">
    <location>
        <begin position="1"/>
        <end position="12"/>
    </location>
</feature>
<reference evidence="2 3" key="1">
    <citation type="submission" date="2017-03" db="EMBL/GenBank/DDBJ databases">
        <title>Genomes of endolithic fungi from Antarctica.</title>
        <authorList>
            <person name="Coleine C."/>
            <person name="Masonjones S."/>
            <person name="Stajich J.E."/>
        </authorList>
    </citation>
    <scope>NUCLEOTIDE SEQUENCE [LARGE SCALE GENOMIC DNA]</scope>
    <source>
        <strain evidence="2 3">CCFEE 6314</strain>
    </source>
</reference>
<dbReference type="AlphaFoldDB" id="A0A438MTL5"/>
<name>A0A438MTL5_EXOME</name>
<comment type="caution">
    <text evidence="2">The sequence shown here is derived from an EMBL/GenBank/DDBJ whole genome shotgun (WGS) entry which is preliminary data.</text>
</comment>
<feature type="compositionally biased region" description="Polar residues" evidence="1">
    <location>
        <begin position="194"/>
        <end position="205"/>
    </location>
</feature>
<evidence type="ECO:0008006" key="4">
    <source>
        <dbReference type="Google" id="ProtNLM"/>
    </source>
</evidence>
<feature type="region of interest" description="Disordered" evidence="1">
    <location>
        <begin position="194"/>
        <end position="247"/>
    </location>
</feature>
<accession>A0A438MTL5</accession>
<sequence length="341" mass="36661">MGEPTTYTTTNTKAPGPLDGPAAAKPPTNIKKSSRSKPLLQRRTKSLLSGHSGDSPRLASGSAGSVVSSECVSRHSDRDKGKDKDDNSKAMAASFLQYCAMCEKQIMTPSNSILYCSAACRRKDSAKPLSASLACLSPPRVHSMPSSPLSCTRIPADLHDHKPDLDPTEWKPKLHDRQHSEAFRYLSRFNQSIKGGEGTSTTTAMSIPHDTHENVKQLRDRDTTTGSMTTPTPSLGTTPTTTMTTSTTSSFDSMYDFNLRPLQPRQNPMYYSASAGAHKGIDLVTPHVAPPLPLAGTSPDGAASMPMTCDHDFWGKKVVIQHRDKSSVASDGLGSLFGQAK</sequence>
<evidence type="ECO:0000313" key="3">
    <source>
        <dbReference type="Proteomes" id="UP000288859"/>
    </source>
</evidence>